<dbReference type="Gene3D" id="3.40.50.2000">
    <property type="entry name" value="Glycogen Phosphorylase B"/>
    <property type="match status" value="1"/>
</dbReference>
<dbReference type="Proteomes" id="UP001149822">
    <property type="component" value="Unassembled WGS sequence"/>
</dbReference>
<dbReference type="PANTHER" id="PTHR12526:SF510">
    <property type="entry name" value="D-INOSITOL 3-PHOSPHATE GLYCOSYLTRANSFERASE"/>
    <property type="match status" value="1"/>
</dbReference>
<dbReference type="Pfam" id="PF13692">
    <property type="entry name" value="Glyco_trans_1_4"/>
    <property type="match status" value="1"/>
</dbReference>
<sequence length="255" mass="27898">MCAGLLKRIFRQKVRIIAYNFNLGALPQGPRRTLARLAAGQIDRFVVHSPLEVPSYAEYLGVPSEKVSFIPLQRGKIDIAREEEAREPYLLALGSANRDYASLIAAVDELGIRTIIVTRPEAIEALPRSPHVTFMSGLSQRQCNELMARARISVTPVANQETASGQITFLTAMQLGVPVVVTRCPGTAGYIEDGRTGLLVEPGDVGHLKSAIEALWTSEARRSVLAEEAQRESLHRFSDKAAANSLRQIIREVAG</sequence>
<name>A0ABT4J8L5_9RHOB</name>
<evidence type="ECO:0000256" key="2">
    <source>
        <dbReference type="ARBA" id="ARBA00022679"/>
    </source>
</evidence>
<evidence type="ECO:0000313" key="4">
    <source>
        <dbReference type="Proteomes" id="UP001149822"/>
    </source>
</evidence>
<keyword evidence="1" id="KW-0328">Glycosyltransferase</keyword>
<evidence type="ECO:0000256" key="1">
    <source>
        <dbReference type="ARBA" id="ARBA00022676"/>
    </source>
</evidence>
<evidence type="ECO:0000313" key="3">
    <source>
        <dbReference type="EMBL" id="MCZ0963434.1"/>
    </source>
</evidence>
<dbReference type="CDD" id="cd03801">
    <property type="entry name" value="GT4_PimA-like"/>
    <property type="match status" value="1"/>
</dbReference>
<proteinExistence type="predicted"/>
<keyword evidence="4" id="KW-1185">Reference proteome</keyword>
<dbReference type="PANTHER" id="PTHR12526">
    <property type="entry name" value="GLYCOSYLTRANSFERASE"/>
    <property type="match status" value="1"/>
</dbReference>
<comment type="caution">
    <text evidence="3">The sequence shown here is derived from an EMBL/GenBank/DDBJ whole genome shotgun (WGS) entry which is preliminary data.</text>
</comment>
<gene>
    <name evidence="3" type="ORF">OU682_17660</name>
</gene>
<dbReference type="RefSeq" id="WP_268943514.1">
    <property type="nucleotide sequence ID" value="NZ_JAPTYD010000038.1"/>
</dbReference>
<protein>
    <submittedName>
        <fullName evidence="3">Glycosyltransferase family 4 protein</fullName>
    </submittedName>
</protein>
<accession>A0ABT4J8L5</accession>
<organism evidence="3 4">
    <name type="scientific">Paracoccus benzoatiresistens</name>
    <dbReference type="NCBI Taxonomy" id="2997341"/>
    <lineage>
        <taxon>Bacteria</taxon>
        <taxon>Pseudomonadati</taxon>
        <taxon>Pseudomonadota</taxon>
        <taxon>Alphaproteobacteria</taxon>
        <taxon>Rhodobacterales</taxon>
        <taxon>Paracoccaceae</taxon>
        <taxon>Paracoccus</taxon>
    </lineage>
</organism>
<keyword evidence="2" id="KW-0808">Transferase</keyword>
<reference evidence="3" key="1">
    <citation type="submission" date="2022-12" db="EMBL/GenBank/DDBJ databases">
        <title>Paracoccus sp. EF6 isolated from a lake water.</title>
        <authorList>
            <person name="Liu H."/>
        </authorList>
    </citation>
    <scope>NUCLEOTIDE SEQUENCE</scope>
    <source>
        <strain evidence="3">EF6</strain>
    </source>
</reference>
<dbReference type="SUPFAM" id="SSF53756">
    <property type="entry name" value="UDP-Glycosyltransferase/glycogen phosphorylase"/>
    <property type="match status" value="1"/>
</dbReference>
<dbReference type="EMBL" id="JAPTYD010000038">
    <property type="protein sequence ID" value="MCZ0963434.1"/>
    <property type="molecule type" value="Genomic_DNA"/>
</dbReference>